<dbReference type="AlphaFoldDB" id="A0A504YY09"/>
<feature type="region of interest" description="Disordered" evidence="1">
    <location>
        <begin position="1"/>
        <end position="50"/>
    </location>
</feature>
<dbReference type="OrthoDB" id="5382468at2759"/>
<name>A0A504YY09_FASGI</name>
<dbReference type="EMBL" id="SUNJ01002046">
    <property type="protein sequence ID" value="TPP66293.1"/>
    <property type="molecule type" value="Genomic_DNA"/>
</dbReference>
<organism evidence="2 3">
    <name type="scientific">Fasciola gigantica</name>
    <name type="common">Giant liver fluke</name>
    <dbReference type="NCBI Taxonomy" id="46835"/>
    <lineage>
        <taxon>Eukaryota</taxon>
        <taxon>Metazoa</taxon>
        <taxon>Spiralia</taxon>
        <taxon>Lophotrochozoa</taxon>
        <taxon>Platyhelminthes</taxon>
        <taxon>Trematoda</taxon>
        <taxon>Digenea</taxon>
        <taxon>Plagiorchiida</taxon>
        <taxon>Echinostomata</taxon>
        <taxon>Echinostomatoidea</taxon>
        <taxon>Fasciolidae</taxon>
        <taxon>Fasciola</taxon>
    </lineage>
</organism>
<sequence>MSMDAQESFSPSATTTPPSPPLPTSSPTRTISKPPMSPNDLSSSRMELNVRETCQRTVQKDPKNGTNCTLKRTADQSLGLDQSDSSDCSVGGKKIMIVETKPYGTILDVEIIFNERGSKVSWFRLSSSNFPTTVHDT</sequence>
<evidence type="ECO:0000313" key="2">
    <source>
        <dbReference type="EMBL" id="TPP66293.1"/>
    </source>
</evidence>
<protein>
    <submittedName>
        <fullName evidence="2">Uncharacterized protein</fullName>
    </submittedName>
</protein>
<comment type="caution">
    <text evidence="2">The sequence shown here is derived from an EMBL/GenBank/DDBJ whole genome shotgun (WGS) entry which is preliminary data.</text>
</comment>
<keyword evidence="3" id="KW-1185">Reference proteome</keyword>
<proteinExistence type="predicted"/>
<accession>A0A504YY09</accession>
<evidence type="ECO:0000313" key="3">
    <source>
        <dbReference type="Proteomes" id="UP000316759"/>
    </source>
</evidence>
<gene>
    <name evidence="2" type="ORF">FGIG_01873</name>
</gene>
<dbReference type="Proteomes" id="UP000316759">
    <property type="component" value="Unassembled WGS sequence"/>
</dbReference>
<evidence type="ECO:0000256" key="1">
    <source>
        <dbReference type="SAM" id="MobiDB-lite"/>
    </source>
</evidence>
<reference evidence="2 3" key="1">
    <citation type="submission" date="2019-04" db="EMBL/GenBank/DDBJ databases">
        <title>Annotation for the trematode Fasciola gigantica.</title>
        <authorList>
            <person name="Choi Y.-J."/>
        </authorList>
    </citation>
    <scope>NUCLEOTIDE SEQUENCE [LARGE SCALE GENOMIC DNA]</scope>
    <source>
        <strain evidence="2">Uganda_cow_1</strain>
    </source>
</reference>